<protein>
    <recommendedName>
        <fullName evidence="3">histidine kinase</fullName>
        <ecNumber evidence="3">2.7.13.3</ecNumber>
    </recommendedName>
</protein>
<dbReference type="InterPro" id="IPR050736">
    <property type="entry name" value="Sensor_HK_Regulatory"/>
</dbReference>
<dbReference type="HOGENOM" id="CLU_000445_89_6_9"/>
<keyword evidence="8 15" id="KW-0418">Kinase</keyword>
<dbReference type="PANTHER" id="PTHR43711">
    <property type="entry name" value="TWO-COMPONENT HISTIDINE KINASE"/>
    <property type="match status" value="1"/>
</dbReference>
<dbReference type="InterPro" id="IPR004358">
    <property type="entry name" value="Sig_transdc_His_kin-like_C"/>
</dbReference>
<dbReference type="eggNOG" id="COG5002">
    <property type="taxonomic scope" value="Bacteria"/>
</dbReference>
<feature type="transmembrane region" description="Helical" evidence="12">
    <location>
        <begin position="160"/>
        <end position="182"/>
    </location>
</feature>
<dbReference type="InterPro" id="IPR003660">
    <property type="entry name" value="HAMP_dom"/>
</dbReference>
<comment type="subcellular location">
    <subcellularLocation>
        <location evidence="2">Cell membrane</location>
        <topology evidence="2">Multi-pass membrane protein</topology>
    </subcellularLocation>
</comment>
<dbReference type="AlphaFoldDB" id="D6Y149"/>
<dbReference type="FunFam" id="1.10.287.130:FF:000001">
    <property type="entry name" value="Two-component sensor histidine kinase"/>
    <property type="match status" value="1"/>
</dbReference>
<dbReference type="CDD" id="cd00082">
    <property type="entry name" value="HisKA"/>
    <property type="match status" value="1"/>
</dbReference>
<dbReference type="InterPro" id="IPR003661">
    <property type="entry name" value="HisK_dim/P_dom"/>
</dbReference>
<dbReference type="Proteomes" id="UP000000271">
    <property type="component" value="Chromosome"/>
</dbReference>
<dbReference type="InterPro" id="IPR036890">
    <property type="entry name" value="HATPase_C_sf"/>
</dbReference>
<evidence type="ECO:0000256" key="3">
    <source>
        <dbReference type="ARBA" id="ARBA00012438"/>
    </source>
</evidence>
<evidence type="ECO:0000259" key="14">
    <source>
        <dbReference type="PROSITE" id="PS50885"/>
    </source>
</evidence>
<evidence type="ECO:0000256" key="2">
    <source>
        <dbReference type="ARBA" id="ARBA00004651"/>
    </source>
</evidence>
<dbReference type="CDD" id="cd00075">
    <property type="entry name" value="HATPase"/>
    <property type="match status" value="1"/>
</dbReference>
<dbReference type="InterPro" id="IPR005467">
    <property type="entry name" value="His_kinase_dom"/>
</dbReference>
<dbReference type="SMART" id="SM00304">
    <property type="entry name" value="HAMP"/>
    <property type="match status" value="1"/>
</dbReference>
<accession>D6Y149</accession>
<keyword evidence="9" id="KW-0067">ATP-binding</keyword>
<dbReference type="GO" id="GO:0005886">
    <property type="term" value="C:plasma membrane"/>
    <property type="evidence" value="ECO:0007669"/>
    <property type="project" value="UniProtKB-SubCell"/>
</dbReference>
<dbReference type="Pfam" id="PF02518">
    <property type="entry name" value="HATPase_c"/>
    <property type="match status" value="1"/>
</dbReference>
<evidence type="ECO:0000256" key="8">
    <source>
        <dbReference type="ARBA" id="ARBA00022777"/>
    </source>
</evidence>
<keyword evidence="12" id="KW-0812">Transmembrane</keyword>
<evidence type="ECO:0000259" key="13">
    <source>
        <dbReference type="PROSITE" id="PS50109"/>
    </source>
</evidence>
<dbReference type="SUPFAM" id="SSF55874">
    <property type="entry name" value="ATPase domain of HSP90 chaperone/DNA topoisomerase II/histidine kinase"/>
    <property type="match status" value="1"/>
</dbReference>
<dbReference type="PANTHER" id="PTHR43711:SF26">
    <property type="entry name" value="SENSOR HISTIDINE KINASE RCSC"/>
    <property type="match status" value="1"/>
</dbReference>
<dbReference type="CDD" id="cd06225">
    <property type="entry name" value="HAMP"/>
    <property type="match status" value="1"/>
</dbReference>
<dbReference type="Gene3D" id="1.10.287.130">
    <property type="match status" value="1"/>
</dbReference>
<dbReference type="Gene3D" id="3.30.565.10">
    <property type="entry name" value="Histidine kinase-like ATPase, C-terminal domain"/>
    <property type="match status" value="1"/>
</dbReference>
<evidence type="ECO:0000256" key="9">
    <source>
        <dbReference type="ARBA" id="ARBA00022840"/>
    </source>
</evidence>
<sequence length="466" mass="52811">MKRYYSMKQKARFIFLLFITIVTGLVVSVTFYLYDNLYLEAEARFLEEQITALHALYTDDTMEAFEERLEWTTASTPMEGIVSDDPMMLGAAIPLENPEEELIINQLERNQLLNGNVITILRDHENIDARILGKVAPVMEDGYLHSVILLYRPVEEIQTAFFQILPFVVIIGLLFILFLFIIMNRVQKDFISLIIALETAAKELAKGKFDTPIELDVENELSDLAVSFRQLANALDTEDEKKRAFIQNISHELRTPLSYIQGYSELLENQCREQSANSEYAVIIHREAHRMNRLVNQLIDLTKLEKVERTELSFSPLVLSEIIEEAARNTKLKRSDKEQSLTLNLDDGLIVNGIEDRLLQIFINLLDNASSYTGSGGHITVSAIEKIGMASITVEDNGQGIPKEQIPFLTERFFRVEKSRTREKGGVGIGLSIVKQIVELHDGDIHFESEEGTGTAVTIDIPLLDA</sequence>
<dbReference type="Pfam" id="PF00672">
    <property type="entry name" value="HAMP"/>
    <property type="match status" value="1"/>
</dbReference>
<dbReference type="EC" id="2.7.13.3" evidence="3"/>
<dbReference type="SUPFAM" id="SSF47384">
    <property type="entry name" value="Homodimeric domain of signal transducing histidine kinase"/>
    <property type="match status" value="1"/>
</dbReference>
<dbReference type="KEGG" id="bse:Bsel_1136"/>
<keyword evidence="11 12" id="KW-0472">Membrane</keyword>
<dbReference type="STRING" id="439292.Bsel_1136"/>
<reference evidence="15" key="1">
    <citation type="submission" date="2009-10" db="EMBL/GenBank/DDBJ databases">
        <title>Complete sequence of Bacillus selenitireducens MLS10.</title>
        <authorList>
            <consortium name="US DOE Joint Genome Institute"/>
            <person name="Lucas S."/>
            <person name="Copeland A."/>
            <person name="Lapidus A."/>
            <person name="Glavina del Rio T."/>
            <person name="Dalin E."/>
            <person name="Tice H."/>
            <person name="Bruce D."/>
            <person name="Goodwin L."/>
            <person name="Pitluck S."/>
            <person name="Sims D."/>
            <person name="Brettin T."/>
            <person name="Detter J.C."/>
            <person name="Han C."/>
            <person name="Larimer F."/>
            <person name="Land M."/>
            <person name="Hauser L."/>
            <person name="Kyrpides N."/>
            <person name="Ovchinnikova G."/>
            <person name="Stolz J."/>
        </authorList>
    </citation>
    <scope>NUCLEOTIDE SEQUENCE [LARGE SCALE GENOMIC DNA]</scope>
    <source>
        <strain evidence="15">MLS10</strain>
    </source>
</reference>
<dbReference type="OrthoDB" id="3436at2"/>
<dbReference type="Gene3D" id="6.10.340.10">
    <property type="match status" value="1"/>
</dbReference>
<keyword evidence="5" id="KW-0597">Phosphoprotein</keyword>
<dbReference type="SMART" id="SM00388">
    <property type="entry name" value="HisKA"/>
    <property type="match status" value="1"/>
</dbReference>
<dbReference type="SMART" id="SM00387">
    <property type="entry name" value="HATPase_c"/>
    <property type="match status" value="1"/>
</dbReference>
<keyword evidence="10" id="KW-0902">Two-component regulatory system</keyword>
<evidence type="ECO:0000313" key="16">
    <source>
        <dbReference type="Proteomes" id="UP000000271"/>
    </source>
</evidence>
<dbReference type="EMBL" id="CP001791">
    <property type="protein sequence ID" value="ADH98653.1"/>
    <property type="molecule type" value="Genomic_DNA"/>
</dbReference>
<dbReference type="GO" id="GO:0000155">
    <property type="term" value="F:phosphorelay sensor kinase activity"/>
    <property type="evidence" value="ECO:0007669"/>
    <property type="project" value="InterPro"/>
</dbReference>
<dbReference type="RefSeq" id="WP_013172077.1">
    <property type="nucleotide sequence ID" value="NC_014219.1"/>
</dbReference>
<keyword evidence="6" id="KW-0808">Transferase</keyword>
<evidence type="ECO:0000256" key="1">
    <source>
        <dbReference type="ARBA" id="ARBA00000085"/>
    </source>
</evidence>
<dbReference type="InterPro" id="IPR003594">
    <property type="entry name" value="HATPase_dom"/>
</dbReference>
<dbReference type="PRINTS" id="PR00344">
    <property type="entry name" value="BCTRLSENSOR"/>
</dbReference>
<evidence type="ECO:0000313" key="15">
    <source>
        <dbReference type="EMBL" id="ADH98653.1"/>
    </source>
</evidence>
<feature type="domain" description="HAMP" evidence="14">
    <location>
        <begin position="194"/>
        <end position="240"/>
    </location>
</feature>
<evidence type="ECO:0000256" key="11">
    <source>
        <dbReference type="ARBA" id="ARBA00023136"/>
    </source>
</evidence>
<evidence type="ECO:0000256" key="12">
    <source>
        <dbReference type="SAM" id="Phobius"/>
    </source>
</evidence>
<evidence type="ECO:0000256" key="10">
    <source>
        <dbReference type="ARBA" id="ARBA00023012"/>
    </source>
</evidence>
<dbReference type="PROSITE" id="PS50109">
    <property type="entry name" value="HIS_KIN"/>
    <property type="match status" value="1"/>
</dbReference>
<keyword evidence="4" id="KW-1003">Cell membrane</keyword>
<organism evidence="15 16">
    <name type="scientific">Bacillus selenitireducens (strain ATCC 700615 / DSM 15326 / MLS10)</name>
    <dbReference type="NCBI Taxonomy" id="439292"/>
    <lineage>
        <taxon>Bacteria</taxon>
        <taxon>Bacillati</taxon>
        <taxon>Bacillota</taxon>
        <taxon>Bacilli</taxon>
        <taxon>Bacillales</taxon>
        <taxon>Bacillaceae</taxon>
        <taxon>Salisediminibacterium</taxon>
    </lineage>
</organism>
<dbReference type="FunFam" id="3.30.565.10:FF:000006">
    <property type="entry name" value="Sensor histidine kinase WalK"/>
    <property type="match status" value="1"/>
</dbReference>
<dbReference type="InterPro" id="IPR036097">
    <property type="entry name" value="HisK_dim/P_sf"/>
</dbReference>
<keyword evidence="12" id="KW-1133">Transmembrane helix</keyword>
<comment type="catalytic activity">
    <reaction evidence="1">
        <text>ATP + protein L-histidine = ADP + protein N-phospho-L-histidine.</text>
        <dbReference type="EC" id="2.7.13.3"/>
    </reaction>
</comment>
<evidence type="ECO:0000256" key="6">
    <source>
        <dbReference type="ARBA" id="ARBA00022679"/>
    </source>
</evidence>
<dbReference type="Pfam" id="PF00512">
    <property type="entry name" value="HisKA"/>
    <property type="match status" value="1"/>
</dbReference>
<name>D6Y149_BACIE</name>
<feature type="domain" description="Histidine kinase" evidence="13">
    <location>
        <begin position="248"/>
        <end position="465"/>
    </location>
</feature>
<dbReference type="PROSITE" id="PS50885">
    <property type="entry name" value="HAMP"/>
    <property type="match status" value="1"/>
</dbReference>
<dbReference type="GO" id="GO:0005524">
    <property type="term" value="F:ATP binding"/>
    <property type="evidence" value="ECO:0007669"/>
    <property type="project" value="UniProtKB-KW"/>
</dbReference>
<feature type="transmembrane region" description="Helical" evidence="12">
    <location>
        <begin position="12"/>
        <end position="34"/>
    </location>
</feature>
<evidence type="ECO:0000256" key="5">
    <source>
        <dbReference type="ARBA" id="ARBA00022553"/>
    </source>
</evidence>
<evidence type="ECO:0000256" key="7">
    <source>
        <dbReference type="ARBA" id="ARBA00022741"/>
    </source>
</evidence>
<evidence type="ECO:0000256" key="4">
    <source>
        <dbReference type="ARBA" id="ARBA00022475"/>
    </source>
</evidence>
<keyword evidence="16" id="KW-1185">Reference proteome</keyword>
<gene>
    <name evidence="15" type="ordered locus">Bsel_1136</name>
</gene>
<proteinExistence type="predicted"/>
<keyword evidence="7" id="KW-0547">Nucleotide-binding</keyword>